<name>A0ABN1YAA9_9ACTN</name>
<keyword evidence="3" id="KW-0378">Hydrolase</keyword>
<evidence type="ECO:0000256" key="6">
    <source>
        <dbReference type="SAM" id="MobiDB-lite"/>
    </source>
</evidence>
<organism evidence="7 8">
    <name type="scientific">Kitasatospora putterlickiae</name>
    <dbReference type="NCBI Taxonomy" id="221725"/>
    <lineage>
        <taxon>Bacteria</taxon>
        <taxon>Bacillati</taxon>
        <taxon>Actinomycetota</taxon>
        <taxon>Actinomycetes</taxon>
        <taxon>Kitasatosporales</taxon>
        <taxon>Streptomycetaceae</taxon>
        <taxon>Kitasatospora</taxon>
    </lineage>
</organism>
<accession>A0ABN1YAA9</accession>
<feature type="compositionally biased region" description="Low complexity" evidence="6">
    <location>
        <begin position="1"/>
        <end position="11"/>
    </location>
</feature>
<dbReference type="PANTHER" id="PTHR31609">
    <property type="entry name" value="YDJC DEACETYLASE FAMILY MEMBER"/>
    <property type="match status" value="1"/>
</dbReference>
<evidence type="ECO:0000256" key="1">
    <source>
        <dbReference type="ARBA" id="ARBA00001946"/>
    </source>
</evidence>
<feature type="region of interest" description="Disordered" evidence="6">
    <location>
        <begin position="1"/>
        <end position="33"/>
    </location>
</feature>
<gene>
    <name evidence="7" type="primary">hpnK</name>
    <name evidence="7" type="ORF">GCM10009639_45550</name>
</gene>
<evidence type="ECO:0000256" key="3">
    <source>
        <dbReference type="ARBA" id="ARBA00022801"/>
    </source>
</evidence>
<evidence type="ECO:0000313" key="8">
    <source>
        <dbReference type="Proteomes" id="UP001499863"/>
    </source>
</evidence>
<dbReference type="EMBL" id="BAAAKJ010000247">
    <property type="protein sequence ID" value="GAA1402276.1"/>
    <property type="molecule type" value="Genomic_DNA"/>
</dbReference>
<dbReference type="PANTHER" id="PTHR31609:SF1">
    <property type="entry name" value="CARBOHYDRATE DEACETYLASE"/>
    <property type="match status" value="1"/>
</dbReference>
<dbReference type="Gene3D" id="3.20.20.370">
    <property type="entry name" value="Glycoside hydrolase/deacetylase"/>
    <property type="match status" value="1"/>
</dbReference>
<comment type="cofactor">
    <cofactor evidence="1">
        <name>Mg(2+)</name>
        <dbReference type="ChEBI" id="CHEBI:18420"/>
    </cofactor>
</comment>
<dbReference type="Proteomes" id="UP001499863">
    <property type="component" value="Unassembled WGS sequence"/>
</dbReference>
<comment type="caution">
    <text evidence="7">The sequence shown here is derived from an EMBL/GenBank/DDBJ whole genome shotgun (WGS) entry which is preliminary data.</text>
</comment>
<sequence length="333" mass="35573">MGSTPAAGAARPGPPRRTADTTQPTPLATELLGHPPDTRLLLLNCDDFGLNEDVNLAVVEAVEHGVAASCSLMTGCPGSAHALRLLRERPHLPFGIHLTLVCDTDEPGHRWGPVAPAAAVPSLLDPAGRLFPATPDGRARLLARARADDVEREFRAQIEAAAGPGPHPTHLDFHCLADAGRPDLLDLALALGAEYGLAVRIWLAPALERLRARGLPVVDHPFLDSFSVPLDDKPAHYARLLAALRPGLTEWAVHPGLATPATRAGDGGWRVRRSDHAFLLDPRTRDLLAEHGVTVTDYRPLRAHWARTTGSRTACDASESFKTTAPAPPTVEP</sequence>
<keyword evidence="8" id="KW-1185">Reference proteome</keyword>
<dbReference type="SUPFAM" id="SSF88713">
    <property type="entry name" value="Glycoside hydrolase/deacetylase"/>
    <property type="match status" value="1"/>
</dbReference>
<dbReference type="InterPro" id="IPR011330">
    <property type="entry name" value="Glyco_hydro/deAcase_b/a-brl"/>
</dbReference>
<evidence type="ECO:0000313" key="7">
    <source>
        <dbReference type="EMBL" id="GAA1402276.1"/>
    </source>
</evidence>
<dbReference type="InterPro" id="IPR006879">
    <property type="entry name" value="YdjC-like"/>
</dbReference>
<reference evidence="7 8" key="1">
    <citation type="journal article" date="2019" name="Int. J. Syst. Evol. Microbiol.">
        <title>The Global Catalogue of Microorganisms (GCM) 10K type strain sequencing project: providing services to taxonomists for standard genome sequencing and annotation.</title>
        <authorList>
            <consortium name="The Broad Institute Genomics Platform"/>
            <consortium name="The Broad Institute Genome Sequencing Center for Infectious Disease"/>
            <person name="Wu L."/>
            <person name="Ma J."/>
        </authorList>
    </citation>
    <scope>NUCLEOTIDE SEQUENCE [LARGE SCALE GENOMIC DNA]</scope>
    <source>
        <strain evidence="7 8">JCM 12393</strain>
    </source>
</reference>
<evidence type="ECO:0000256" key="2">
    <source>
        <dbReference type="ARBA" id="ARBA00022723"/>
    </source>
</evidence>
<evidence type="ECO:0000256" key="4">
    <source>
        <dbReference type="ARBA" id="ARBA00022842"/>
    </source>
</evidence>
<keyword evidence="2" id="KW-0479">Metal-binding</keyword>
<dbReference type="Pfam" id="PF04794">
    <property type="entry name" value="YdjC"/>
    <property type="match status" value="1"/>
</dbReference>
<feature type="region of interest" description="Disordered" evidence="6">
    <location>
        <begin position="313"/>
        <end position="333"/>
    </location>
</feature>
<protein>
    <submittedName>
        <fullName evidence="7">Hopanoid biosynthesis-associated protein HpnK</fullName>
    </submittedName>
</protein>
<evidence type="ECO:0000256" key="5">
    <source>
        <dbReference type="ARBA" id="ARBA00023277"/>
    </source>
</evidence>
<keyword evidence="5" id="KW-0119">Carbohydrate metabolism</keyword>
<keyword evidence="4" id="KW-0460">Magnesium</keyword>
<dbReference type="RefSeq" id="WP_344338763.1">
    <property type="nucleotide sequence ID" value="NZ_BAAAKJ010000247.1"/>
</dbReference>
<proteinExistence type="predicted"/>